<name>A0A4C1TZ37_EUMVA</name>
<evidence type="ECO:0000313" key="1">
    <source>
        <dbReference type="EMBL" id="GBP19250.1"/>
    </source>
</evidence>
<dbReference type="EMBL" id="BGZK01000106">
    <property type="protein sequence ID" value="GBP19250.1"/>
    <property type="molecule type" value="Genomic_DNA"/>
</dbReference>
<evidence type="ECO:0000313" key="2">
    <source>
        <dbReference type="Proteomes" id="UP000299102"/>
    </source>
</evidence>
<comment type="caution">
    <text evidence="1">The sequence shown here is derived from an EMBL/GenBank/DDBJ whole genome shotgun (WGS) entry which is preliminary data.</text>
</comment>
<reference evidence="1 2" key="1">
    <citation type="journal article" date="2019" name="Commun. Biol.">
        <title>The bagworm genome reveals a unique fibroin gene that provides high tensile strength.</title>
        <authorList>
            <person name="Kono N."/>
            <person name="Nakamura H."/>
            <person name="Ohtoshi R."/>
            <person name="Tomita M."/>
            <person name="Numata K."/>
            <person name="Arakawa K."/>
        </authorList>
    </citation>
    <scope>NUCLEOTIDE SEQUENCE [LARGE SCALE GENOMIC DNA]</scope>
</reference>
<protein>
    <submittedName>
        <fullName evidence="1">Uncharacterized protein</fullName>
    </submittedName>
</protein>
<sequence length="72" mass="7690">MSRCILSLVHVPFEIINGVRRNRAGLSAGGSAVNCAAFQQGGNREHFKPRAPDVDNTPKTTIVDALDQRGGT</sequence>
<proteinExistence type="predicted"/>
<keyword evidence="2" id="KW-1185">Reference proteome</keyword>
<dbReference type="Proteomes" id="UP000299102">
    <property type="component" value="Unassembled WGS sequence"/>
</dbReference>
<organism evidence="1 2">
    <name type="scientific">Eumeta variegata</name>
    <name type="common">Bagworm moth</name>
    <name type="synonym">Eumeta japonica</name>
    <dbReference type="NCBI Taxonomy" id="151549"/>
    <lineage>
        <taxon>Eukaryota</taxon>
        <taxon>Metazoa</taxon>
        <taxon>Ecdysozoa</taxon>
        <taxon>Arthropoda</taxon>
        <taxon>Hexapoda</taxon>
        <taxon>Insecta</taxon>
        <taxon>Pterygota</taxon>
        <taxon>Neoptera</taxon>
        <taxon>Endopterygota</taxon>
        <taxon>Lepidoptera</taxon>
        <taxon>Glossata</taxon>
        <taxon>Ditrysia</taxon>
        <taxon>Tineoidea</taxon>
        <taxon>Psychidae</taxon>
        <taxon>Oiketicinae</taxon>
        <taxon>Eumeta</taxon>
    </lineage>
</organism>
<gene>
    <name evidence="1" type="ORF">EVAR_79849_1</name>
</gene>
<dbReference type="AlphaFoldDB" id="A0A4C1TZ37"/>
<accession>A0A4C1TZ37</accession>